<evidence type="ECO:0008006" key="4">
    <source>
        <dbReference type="Google" id="ProtNLM"/>
    </source>
</evidence>
<keyword evidence="3" id="KW-1185">Reference proteome</keyword>
<name>A0A3P5XM51_9RHOB</name>
<sequence length="77" mass="8607">MSLPLILGFLWLVTANLAAMLPSRSHQERAVPVLIALGIPLLGWLTWASGPLWGLMFLLGGASALRWPLVWLWHRPR</sequence>
<evidence type="ECO:0000256" key="1">
    <source>
        <dbReference type="SAM" id="Phobius"/>
    </source>
</evidence>
<dbReference type="RefSeq" id="WP_124087548.1">
    <property type="nucleotide sequence ID" value="NZ_UXAW01000083.1"/>
</dbReference>
<dbReference type="AlphaFoldDB" id="A0A3P5XM51"/>
<protein>
    <recommendedName>
        <fullName evidence="4">DUF2484 family protein</fullName>
    </recommendedName>
</protein>
<dbReference type="InterPro" id="IPR018919">
    <property type="entry name" value="DUF2484"/>
</dbReference>
<organism evidence="2 3">
    <name type="scientific">Pseudogemmobacter humi</name>
    <dbReference type="NCBI Taxonomy" id="2483812"/>
    <lineage>
        <taxon>Bacteria</taxon>
        <taxon>Pseudomonadati</taxon>
        <taxon>Pseudomonadota</taxon>
        <taxon>Alphaproteobacteria</taxon>
        <taxon>Rhodobacterales</taxon>
        <taxon>Paracoccaceae</taxon>
        <taxon>Pseudogemmobacter</taxon>
    </lineage>
</organism>
<accession>A0A3P5XM51</accession>
<gene>
    <name evidence="2" type="ORF">XINFAN_02817</name>
</gene>
<evidence type="ECO:0000313" key="2">
    <source>
        <dbReference type="EMBL" id="VDC31322.1"/>
    </source>
</evidence>
<feature type="transmembrane region" description="Helical" evidence="1">
    <location>
        <begin position="53"/>
        <end position="73"/>
    </location>
</feature>
<keyword evidence="1" id="KW-0812">Transmembrane</keyword>
<keyword evidence="1" id="KW-0472">Membrane</keyword>
<feature type="transmembrane region" description="Helical" evidence="1">
    <location>
        <begin position="30"/>
        <end position="47"/>
    </location>
</feature>
<proteinExistence type="predicted"/>
<dbReference type="Proteomes" id="UP000277498">
    <property type="component" value="Unassembled WGS sequence"/>
</dbReference>
<keyword evidence="1" id="KW-1133">Transmembrane helix</keyword>
<dbReference type="OrthoDB" id="7862849at2"/>
<reference evidence="2 3" key="1">
    <citation type="submission" date="2018-11" db="EMBL/GenBank/DDBJ databases">
        <authorList>
            <person name="Criscuolo A."/>
        </authorList>
    </citation>
    <scope>NUCLEOTIDE SEQUENCE [LARGE SCALE GENOMIC DNA]</scope>
    <source>
        <strain evidence="2">ACIP111625</strain>
    </source>
</reference>
<evidence type="ECO:0000313" key="3">
    <source>
        <dbReference type="Proteomes" id="UP000277498"/>
    </source>
</evidence>
<feature type="transmembrane region" description="Helical" evidence="1">
    <location>
        <begin position="6"/>
        <end position="23"/>
    </location>
</feature>
<dbReference type="Pfam" id="PF10658">
    <property type="entry name" value="DUF2484"/>
    <property type="match status" value="1"/>
</dbReference>
<dbReference type="EMBL" id="UXAW01000083">
    <property type="protein sequence ID" value="VDC31322.1"/>
    <property type="molecule type" value="Genomic_DNA"/>
</dbReference>